<evidence type="ECO:0000256" key="1">
    <source>
        <dbReference type="SAM" id="MobiDB-lite"/>
    </source>
</evidence>
<organism evidence="2 3">
    <name type="scientific">Ustilago bromivora</name>
    <dbReference type="NCBI Taxonomy" id="307758"/>
    <lineage>
        <taxon>Eukaryota</taxon>
        <taxon>Fungi</taxon>
        <taxon>Dikarya</taxon>
        <taxon>Basidiomycota</taxon>
        <taxon>Ustilaginomycotina</taxon>
        <taxon>Ustilaginomycetes</taxon>
        <taxon>Ustilaginales</taxon>
        <taxon>Ustilaginaceae</taxon>
        <taxon>Ustilago</taxon>
    </lineage>
</organism>
<reference evidence="3" key="1">
    <citation type="submission" date="2016-04" db="EMBL/GenBank/DDBJ databases">
        <authorList>
            <person name="Guldener U."/>
            <person name="Guldener U."/>
        </authorList>
    </citation>
    <scope>NUCLEOTIDE SEQUENCE [LARGE SCALE GENOMIC DNA]</scope>
    <source>
        <strain evidence="3">UB2112</strain>
    </source>
</reference>
<accession>A0A1K0G5M5</accession>
<evidence type="ECO:0000313" key="3">
    <source>
        <dbReference type="Proteomes" id="UP000179920"/>
    </source>
</evidence>
<dbReference type="Proteomes" id="UP000179920">
    <property type="component" value="Chromosome VIII"/>
</dbReference>
<protein>
    <submittedName>
        <fullName evidence="2">Uncharacterized protein</fullName>
    </submittedName>
</protein>
<gene>
    <name evidence="2" type="ORF">UBRO_20684</name>
</gene>
<dbReference type="AlphaFoldDB" id="A0A1K0G5M5"/>
<feature type="region of interest" description="Disordered" evidence="1">
    <location>
        <begin position="347"/>
        <end position="366"/>
    </location>
</feature>
<evidence type="ECO:0000313" key="2">
    <source>
        <dbReference type="EMBL" id="SAM82745.1"/>
    </source>
</evidence>
<dbReference type="OrthoDB" id="2678560at2759"/>
<dbReference type="EMBL" id="LT558124">
    <property type="protein sequence ID" value="SAM82745.1"/>
    <property type="molecule type" value="Genomic_DNA"/>
</dbReference>
<sequence>MVDVGVFRNVGEGISTTHFVRAFNHYLFENCANQDNECSAKLFLSFLDGCAEKWAEAQPDDIKNLWKALKPAFLACFQLNKTSIESPQVHYNAYFNHLKPQITFLCHCQEWDKWLHCLLKLSMDVPSEMVTQWGLAHAAWMSLPSELQTVIPQPKKGVIEFINTCKSIPWSTYERILEEHDQWEKVVKEIRHHKQHDMEIHRELKNELQCDLATSIEEQVHKALNSLRFQTMPVSPPMQQGQLSPPQMCQLPALPVHQPLTPPCDITQFTEITQQTFLDTPQGKMNYEAALCDFEIHHPHATIQLLKDEPYPLTPGTLPARSNECHCCGQHSHCQVTCINGAVPQPEKTRPSLVGGSSVSSAVVNA</sequence>
<proteinExistence type="predicted"/>
<feature type="compositionally biased region" description="Low complexity" evidence="1">
    <location>
        <begin position="354"/>
        <end position="366"/>
    </location>
</feature>
<name>A0A1K0G5M5_9BASI</name>